<comment type="caution">
    <text evidence="1">The sequence shown here is derived from an EMBL/GenBank/DDBJ whole genome shotgun (WGS) entry which is preliminary data.</text>
</comment>
<proteinExistence type="predicted"/>
<evidence type="ECO:0000313" key="2">
    <source>
        <dbReference type="Proteomes" id="UP000827872"/>
    </source>
</evidence>
<evidence type="ECO:0000313" key="1">
    <source>
        <dbReference type="EMBL" id="KAH7994151.1"/>
    </source>
</evidence>
<name>A0ACB8EPQ4_9SAUR</name>
<gene>
    <name evidence="1" type="ORF">K3G42_033311</name>
</gene>
<sequence>MDSSGSSRGCMEQLLTFIRTHKGILLTTEINHGDLDSTFPSDLGIAPAFHSIVQGEKVCFESPRVSAPTLNTGGLQAILVALYMRARCRLCFDKRAQL</sequence>
<protein>
    <submittedName>
        <fullName evidence="1">Uncharacterized protein</fullName>
    </submittedName>
</protein>
<keyword evidence="2" id="KW-1185">Reference proteome</keyword>
<dbReference type="EMBL" id="CM037616">
    <property type="protein sequence ID" value="KAH7994151.1"/>
    <property type="molecule type" value="Genomic_DNA"/>
</dbReference>
<accession>A0ACB8EPQ4</accession>
<reference evidence="1" key="1">
    <citation type="submission" date="2021-08" db="EMBL/GenBank/DDBJ databases">
        <title>The first chromosome-level gecko genome reveals the dynamic sex chromosomes of Neotropical dwarf geckos (Sphaerodactylidae: Sphaerodactylus).</title>
        <authorList>
            <person name="Pinto B.J."/>
            <person name="Keating S.E."/>
            <person name="Gamble T."/>
        </authorList>
    </citation>
    <scope>NUCLEOTIDE SEQUENCE</scope>
    <source>
        <strain evidence="1">TG3544</strain>
    </source>
</reference>
<dbReference type="Proteomes" id="UP000827872">
    <property type="component" value="Linkage Group LG03"/>
</dbReference>
<organism evidence="1 2">
    <name type="scientific">Sphaerodactylus townsendi</name>
    <dbReference type="NCBI Taxonomy" id="933632"/>
    <lineage>
        <taxon>Eukaryota</taxon>
        <taxon>Metazoa</taxon>
        <taxon>Chordata</taxon>
        <taxon>Craniata</taxon>
        <taxon>Vertebrata</taxon>
        <taxon>Euteleostomi</taxon>
        <taxon>Lepidosauria</taxon>
        <taxon>Squamata</taxon>
        <taxon>Bifurcata</taxon>
        <taxon>Gekkota</taxon>
        <taxon>Sphaerodactylidae</taxon>
        <taxon>Sphaerodactylus</taxon>
    </lineage>
</organism>